<proteinExistence type="predicted"/>
<dbReference type="HOGENOM" id="CLU_1881249_0_0_6"/>
<keyword evidence="1" id="KW-0812">Transmembrane</keyword>
<organism evidence="2 3">
    <name type="scientific">Acinetobacter genomosp. 15BJ</name>
    <dbReference type="NCBI Taxonomy" id="106651"/>
    <lineage>
        <taxon>Bacteria</taxon>
        <taxon>Pseudomonadati</taxon>
        <taxon>Pseudomonadota</taxon>
        <taxon>Gammaproteobacteria</taxon>
        <taxon>Moraxellales</taxon>
        <taxon>Moraxellaceae</taxon>
        <taxon>Acinetobacter</taxon>
    </lineage>
</organism>
<feature type="transmembrane region" description="Helical" evidence="1">
    <location>
        <begin position="59"/>
        <end position="77"/>
    </location>
</feature>
<protein>
    <submittedName>
        <fullName evidence="2">Uncharacterized protein</fullName>
    </submittedName>
</protein>
<dbReference type="RefSeq" id="WP_016164424.1">
    <property type="nucleotide sequence ID" value="NZ_KE007347.1"/>
</dbReference>
<feature type="transmembrane region" description="Helical" evidence="1">
    <location>
        <begin position="112"/>
        <end position="133"/>
    </location>
</feature>
<comment type="caution">
    <text evidence="2">The sequence shown here is derived from an EMBL/GenBank/DDBJ whole genome shotgun (WGS) entry which is preliminary data.</text>
</comment>
<sequence length="136" mass="15687">MRLITSFIFLLLMVQYFFSLKYGYDYKTGCWTLLFTATINPLLYFIGKFNNEVLIVSRITFYAIAGAVVTLCFHPLLDFYSLKSSSYSLLDWAASNDSKIIISEEKAWYGMWYAKLLLAGFGSLVAMTMHQLFEDD</sequence>
<accession>R9AWL5</accession>
<dbReference type="Proteomes" id="UP000016203">
    <property type="component" value="Unassembled WGS sequence"/>
</dbReference>
<dbReference type="EMBL" id="AQFL01000014">
    <property type="protein sequence ID" value="EOR06405.1"/>
    <property type="molecule type" value="Genomic_DNA"/>
</dbReference>
<dbReference type="AlphaFoldDB" id="R9AWL5"/>
<feature type="transmembrane region" description="Helical" evidence="1">
    <location>
        <begin position="29"/>
        <end position="47"/>
    </location>
</feature>
<dbReference type="PATRIC" id="fig|1217699.3.peg.2808"/>
<evidence type="ECO:0000256" key="1">
    <source>
        <dbReference type="SAM" id="Phobius"/>
    </source>
</evidence>
<gene>
    <name evidence="2" type="ORF">F896_02865</name>
</gene>
<evidence type="ECO:0000313" key="3">
    <source>
        <dbReference type="Proteomes" id="UP000016203"/>
    </source>
</evidence>
<keyword evidence="1" id="KW-1133">Transmembrane helix</keyword>
<name>R9AWL5_9GAMM</name>
<reference evidence="2 3" key="1">
    <citation type="submission" date="2013-03" db="EMBL/GenBank/DDBJ databases">
        <title>The Genome Sequence of Acinetobacter sp. CIP 110321.</title>
        <authorList>
            <consortium name="The Broad Institute Genome Sequencing Platform"/>
            <consortium name="The Broad Institute Genome Sequencing Center for Infectious Disease"/>
            <person name="Cerqueira G."/>
            <person name="Feldgarden M."/>
            <person name="Courvalin P."/>
            <person name="Perichon B."/>
            <person name="Grillot-Courvalin C."/>
            <person name="Clermont D."/>
            <person name="Rocha E."/>
            <person name="Yoon E.-J."/>
            <person name="Nemec A."/>
            <person name="Walker B."/>
            <person name="Young S.K."/>
            <person name="Zeng Q."/>
            <person name="Gargeya S."/>
            <person name="Fitzgerald M."/>
            <person name="Haas B."/>
            <person name="Abouelleil A."/>
            <person name="Alvarado L."/>
            <person name="Arachchi H.M."/>
            <person name="Berlin A.M."/>
            <person name="Chapman S.B."/>
            <person name="Dewar J."/>
            <person name="Goldberg J."/>
            <person name="Griggs A."/>
            <person name="Gujja S."/>
            <person name="Hansen M."/>
            <person name="Howarth C."/>
            <person name="Imamovic A."/>
            <person name="Larimer J."/>
            <person name="McCowan C."/>
            <person name="Murphy C."/>
            <person name="Neiman D."/>
            <person name="Pearson M."/>
            <person name="Priest M."/>
            <person name="Roberts A."/>
            <person name="Saif S."/>
            <person name="Shea T."/>
            <person name="Sisk P."/>
            <person name="Sykes S."/>
            <person name="Wortman J."/>
            <person name="Nusbaum C."/>
            <person name="Birren B."/>
        </authorList>
    </citation>
    <scope>NUCLEOTIDE SEQUENCE [LARGE SCALE GENOMIC DNA]</scope>
    <source>
        <strain evidence="2 3">CIP 110321</strain>
    </source>
</reference>
<keyword evidence="1" id="KW-0472">Membrane</keyword>
<evidence type="ECO:0000313" key="2">
    <source>
        <dbReference type="EMBL" id="EOR06405.1"/>
    </source>
</evidence>
<dbReference type="OrthoDB" id="10006794at2"/>